<organism evidence="1">
    <name type="scientific">Rhizophora mucronata</name>
    <name type="common">Asiatic mangrove</name>
    <dbReference type="NCBI Taxonomy" id="61149"/>
    <lineage>
        <taxon>Eukaryota</taxon>
        <taxon>Viridiplantae</taxon>
        <taxon>Streptophyta</taxon>
        <taxon>Embryophyta</taxon>
        <taxon>Tracheophyta</taxon>
        <taxon>Spermatophyta</taxon>
        <taxon>Magnoliopsida</taxon>
        <taxon>eudicotyledons</taxon>
        <taxon>Gunneridae</taxon>
        <taxon>Pentapetalae</taxon>
        <taxon>rosids</taxon>
        <taxon>fabids</taxon>
        <taxon>Malpighiales</taxon>
        <taxon>Rhizophoraceae</taxon>
        <taxon>Rhizophora</taxon>
    </lineage>
</organism>
<name>A0A2P2MZT8_RHIMU</name>
<sequence length="49" mass="5517">MHICKPVYINVCVGVHVHIGIYRCIDRHISSKVVTSTMQVNKKTIPSPI</sequence>
<reference evidence="1" key="1">
    <citation type="submission" date="2018-02" db="EMBL/GenBank/DDBJ databases">
        <title>Rhizophora mucronata_Transcriptome.</title>
        <authorList>
            <person name="Meera S.P."/>
            <person name="Sreeshan A."/>
            <person name="Augustine A."/>
        </authorList>
    </citation>
    <scope>NUCLEOTIDE SEQUENCE</scope>
    <source>
        <tissue evidence="1">Leaf</tissue>
    </source>
</reference>
<dbReference type="EMBL" id="GGEC01055268">
    <property type="protein sequence ID" value="MBX35752.1"/>
    <property type="molecule type" value="Transcribed_RNA"/>
</dbReference>
<proteinExistence type="predicted"/>
<dbReference type="AlphaFoldDB" id="A0A2P2MZT8"/>
<accession>A0A2P2MZT8</accession>
<protein>
    <submittedName>
        <fullName evidence="1">Uncharacterized protein</fullName>
    </submittedName>
</protein>
<evidence type="ECO:0000313" key="1">
    <source>
        <dbReference type="EMBL" id="MBX35752.1"/>
    </source>
</evidence>